<accession>A0ABR0B476</accession>
<dbReference type="Proteomes" id="UP001234178">
    <property type="component" value="Unassembled WGS sequence"/>
</dbReference>
<keyword evidence="2" id="KW-1185">Reference proteome</keyword>
<organism evidence="1 2">
    <name type="scientific">Daphnia magna</name>
    <dbReference type="NCBI Taxonomy" id="35525"/>
    <lineage>
        <taxon>Eukaryota</taxon>
        <taxon>Metazoa</taxon>
        <taxon>Ecdysozoa</taxon>
        <taxon>Arthropoda</taxon>
        <taxon>Crustacea</taxon>
        <taxon>Branchiopoda</taxon>
        <taxon>Diplostraca</taxon>
        <taxon>Cladocera</taxon>
        <taxon>Anomopoda</taxon>
        <taxon>Daphniidae</taxon>
        <taxon>Daphnia</taxon>
    </lineage>
</organism>
<reference evidence="1 2" key="1">
    <citation type="journal article" date="2023" name="Nucleic Acids Res.">
        <title>The hologenome of Daphnia magna reveals possible DNA methylation and microbiome-mediated evolution of the host genome.</title>
        <authorList>
            <person name="Chaturvedi A."/>
            <person name="Li X."/>
            <person name="Dhandapani V."/>
            <person name="Marshall H."/>
            <person name="Kissane S."/>
            <person name="Cuenca-Cambronero M."/>
            <person name="Asole G."/>
            <person name="Calvet F."/>
            <person name="Ruiz-Romero M."/>
            <person name="Marangio P."/>
            <person name="Guigo R."/>
            <person name="Rago D."/>
            <person name="Mirbahai L."/>
            <person name="Eastwood N."/>
            <person name="Colbourne J.K."/>
            <person name="Zhou J."/>
            <person name="Mallon E."/>
            <person name="Orsini L."/>
        </authorList>
    </citation>
    <scope>NUCLEOTIDE SEQUENCE [LARGE SCALE GENOMIC DNA]</scope>
    <source>
        <strain evidence="1">LRV0_1</strain>
    </source>
</reference>
<proteinExistence type="predicted"/>
<evidence type="ECO:0000313" key="1">
    <source>
        <dbReference type="EMBL" id="KAK4036450.1"/>
    </source>
</evidence>
<gene>
    <name evidence="1" type="ORF">OUZ56_028505</name>
</gene>
<protein>
    <submittedName>
        <fullName evidence="1">Uncharacterized protein</fullName>
    </submittedName>
</protein>
<evidence type="ECO:0000313" key="2">
    <source>
        <dbReference type="Proteomes" id="UP001234178"/>
    </source>
</evidence>
<dbReference type="EMBL" id="JAOYFB010000040">
    <property type="protein sequence ID" value="KAK4036450.1"/>
    <property type="molecule type" value="Genomic_DNA"/>
</dbReference>
<name>A0ABR0B476_9CRUS</name>
<sequence>MGVNKSHHDDGQKAKVLTCFGCRYVRVVGIYGVKGRRKRVIVVSSPSCDVHVPSIDSDPR</sequence>
<comment type="caution">
    <text evidence="1">The sequence shown here is derived from an EMBL/GenBank/DDBJ whole genome shotgun (WGS) entry which is preliminary data.</text>
</comment>